<evidence type="ECO:0000313" key="2">
    <source>
        <dbReference type="Proteomes" id="UP001596074"/>
    </source>
</evidence>
<dbReference type="Proteomes" id="UP001596074">
    <property type="component" value="Unassembled WGS sequence"/>
</dbReference>
<keyword evidence="2" id="KW-1185">Reference proteome</keyword>
<dbReference type="EMBL" id="JBHSON010000003">
    <property type="protein sequence ID" value="MFC5744618.1"/>
    <property type="molecule type" value="Genomic_DNA"/>
</dbReference>
<sequence>MSRTTDDDPPDDLEALRRRAADAAASGRDDERVRALADLAGALWRSSPDDDLQARRPYLDEAIEALATARQVQATTDPAPGAAWSAEVTFRLAALLTLRNMADGDPTEQNTILALLREVVSGEALPADRAETARLLLGIVLVQGILLPFRAAGPADLLKIAMHVVATGPQDFQEAVELLGRVEEERLPENIKPLPLLLKLLLMYCRALSEGRAGRINLFQIATLMKTARSFFDELSGGRDAPPMLRRMADDMRAGAGEAIEVLEEARETPSASARS</sequence>
<name>A0ABW0ZQ29_9ACTN</name>
<organism evidence="1 2">
    <name type="scientific">Actinomadura rugatobispora</name>
    <dbReference type="NCBI Taxonomy" id="1994"/>
    <lineage>
        <taxon>Bacteria</taxon>
        <taxon>Bacillati</taxon>
        <taxon>Actinomycetota</taxon>
        <taxon>Actinomycetes</taxon>
        <taxon>Streptosporangiales</taxon>
        <taxon>Thermomonosporaceae</taxon>
        <taxon>Actinomadura</taxon>
    </lineage>
</organism>
<evidence type="ECO:0000313" key="1">
    <source>
        <dbReference type="EMBL" id="MFC5744618.1"/>
    </source>
</evidence>
<gene>
    <name evidence="1" type="ORF">ACFPZN_03200</name>
</gene>
<dbReference type="RefSeq" id="WP_378279936.1">
    <property type="nucleotide sequence ID" value="NZ_JBHSON010000003.1"/>
</dbReference>
<accession>A0ABW0ZQ29</accession>
<comment type="caution">
    <text evidence="1">The sequence shown here is derived from an EMBL/GenBank/DDBJ whole genome shotgun (WGS) entry which is preliminary data.</text>
</comment>
<proteinExistence type="predicted"/>
<reference evidence="2" key="1">
    <citation type="journal article" date="2019" name="Int. J. Syst. Evol. Microbiol.">
        <title>The Global Catalogue of Microorganisms (GCM) 10K type strain sequencing project: providing services to taxonomists for standard genome sequencing and annotation.</title>
        <authorList>
            <consortium name="The Broad Institute Genomics Platform"/>
            <consortium name="The Broad Institute Genome Sequencing Center for Infectious Disease"/>
            <person name="Wu L."/>
            <person name="Ma J."/>
        </authorList>
    </citation>
    <scope>NUCLEOTIDE SEQUENCE [LARGE SCALE GENOMIC DNA]</scope>
    <source>
        <strain evidence="2">KCTC 42087</strain>
    </source>
</reference>
<protein>
    <submittedName>
        <fullName evidence="1">Uncharacterized protein</fullName>
    </submittedName>
</protein>